<name>A0AA88SMI8_CHASR</name>
<accession>A0AA88SMI8</accession>
<evidence type="ECO:0000313" key="3">
    <source>
        <dbReference type="Proteomes" id="UP001187415"/>
    </source>
</evidence>
<dbReference type="AlphaFoldDB" id="A0AA88SMI8"/>
<organism evidence="2 3">
    <name type="scientific">Channa striata</name>
    <name type="common">Snakehead murrel</name>
    <name type="synonym">Ophicephalus striatus</name>
    <dbReference type="NCBI Taxonomy" id="64152"/>
    <lineage>
        <taxon>Eukaryota</taxon>
        <taxon>Metazoa</taxon>
        <taxon>Chordata</taxon>
        <taxon>Craniata</taxon>
        <taxon>Vertebrata</taxon>
        <taxon>Euteleostomi</taxon>
        <taxon>Actinopterygii</taxon>
        <taxon>Neopterygii</taxon>
        <taxon>Teleostei</taxon>
        <taxon>Neoteleostei</taxon>
        <taxon>Acanthomorphata</taxon>
        <taxon>Anabantaria</taxon>
        <taxon>Anabantiformes</taxon>
        <taxon>Channoidei</taxon>
        <taxon>Channidae</taxon>
        <taxon>Channa</taxon>
    </lineage>
</organism>
<protein>
    <submittedName>
        <fullName evidence="2">Uncharacterized protein</fullName>
    </submittedName>
</protein>
<comment type="caution">
    <text evidence="2">The sequence shown here is derived from an EMBL/GenBank/DDBJ whole genome shotgun (WGS) entry which is preliminary data.</text>
</comment>
<evidence type="ECO:0000313" key="2">
    <source>
        <dbReference type="EMBL" id="KAK2841928.1"/>
    </source>
</evidence>
<gene>
    <name evidence="2" type="ORF">Q5P01_012128</name>
</gene>
<keyword evidence="3" id="KW-1185">Reference proteome</keyword>
<dbReference type="EMBL" id="JAUPFM010000009">
    <property type="protein sequence ID" value="KAK2841928.1"/>
    <property type="molecule type" value="Genomic_DNA"/>
</dbReference>
<evidence type="ECO:0000256" key="1">
    <source>
        <dbReference type="SAM" id="MobiDB-lite"/>
    </source>
</evidence>
<reference evidence="2" key="1">
    <citation type="submission" date="2023-07" db="EMBL/GenBank/DDBJ databases">
        <title>Chromosome-level Genome Assembly of Striped Snakehead (Channa striata).</title>
        <authorList>
            <person name="Liu H."/>
        </authorList>
    </citation>
    <scope>NUCLEOTIDE SEQUENCE</scope>
    <source>
        <strain evidence="2">Gz</strain>
        <tissue evidence="2">Muscle</tissue>
    </source>
</reference>
<sequence>MGWKVRQTCGPSVTQQRRRSVATSGRILRIPVPARQRTRDCLQQRTNAIKTKICCFGDAQCKEDLLLNTVTDELQTPA</sequence>
<proteinExistence type="predicted"/>
<dbReference type="Proteomes" id="UP001187415">
    <property type="component" value="Unassembled WGS sequence"/>
</dbReference>
<feature type="region of interest" description="Disordered" evidence="1">
    <location>
        <begin position="1"/>
        <end position="22"/>
    </location>
</feature>